<proteinExistence type="predicted"/>
<dbReference type="EMBL" id="FWXS01000002">
    <property type="protein sequence ID" value="SMC41851.1"/>
    <property type="molecule type" value="Genomic_DNA"/>
</dbReference>
<dbReference type="Proteomes" id="UP000192393">
    <property type="component" value="Unassembled WGS sequence"/>
</dbReference>
<gene>
    <name evidence="1" type="ORF">SAMN06296427_10273</name>
</gene>
<sequence>MSLREQITNSCSAILFLLAILLQPIHQLEHLTHNHAHTDKAEISFINYHEAHCNLCDFNFTPTLELKIETIEIPLVFSSSELKPEFTISSFYKSELNFHKQLRAPPYNV</sequence>
<accession>A0A1W1Z195</accession>
<dbReference type="AlphaFoldDB" id="A0A1W1Z195"/>
<keyword evidence="2" id="KW-1185">Reference proteome</keyword>
<protein>
    <submittedName>
        <fullName evidence="1">Uncharacterized protein</fullName>
    </submittedName>
</protein>
<organism evidence="1 2">
    <name type="scientific">Moheibacter sediminis</name>
    <dbReference type="NCBI Taxonomy" id="1434700"/>
    <lineage>
        <taxon>Bacteria</taxon>
        <taxon>Pseudomonadati</taxon>
        <taxon>Bacteroidota</taxon>
        <taxon>Flavobacteriia</taxon>
        <taxon>Flavobacteriales</taxon>
        <taxon>Weeksellaceae</taxon>
        <taxon>Moheibacter</taxon>
    </lineage>
</organism>
<evidence type="ECO:0000313" key="2">
    <source>
        <dbReference type="Proteomes" id="UP000192393"/>
    </source>
</evidence>
<evidence type="ECO:0000313" key="1">
    <source>
        <dbReference type="EMBL" id="SMC41851.1"/>
    </source>
</evidence>
<dbReference type="RefSeq" id="WP_084016125.1">
    <property type="nucleotide sequence ID" value="NZ_FWXS01000002.1"/>
</dbReference>
<name>A0A1W1Z195_9FLAO</name>
<reference evidence="2" key="1">
    <citation type="submission" date="2017-04" db="EMBL/GenBank/DDBJ databases">
        <authorList>
            <person name="Varghese N."/>
            <person name="Submissions S."/>
        </authorList>
    </citation>
    <scope>NUCLEOTIDE SEQUENCE [LARGE SCALE GENOMIC DNA]</scope>
    <source>
        <strain evidence="2">CGMCC 1.12708</strain>
    </source>
</reference>
<dbReference type="STRING" id="1434700.SAMN06296427_10273"/>